<feature type="domain" description="VOC" evidence="1">
    <location>
        <begin position="7"/>
        <end position="125"/>
    </location>
</feature>
<feature type="domain" description="VOC" evidence="1">
    <location>
        <begin position="139"/>
        <end position="257"/>
    </location>
</feature>
<dbReference type="EMBL" id="CAFBOM010000184">
    <property type="protein sequence ID" value="CAB4992875.1"/>
    <property type="molecule type" value="Genomic_DNA"/>
</dbReference>
<evidence type="ECO:0000313" key="3">
    <source>
        <dbReference type="EMBL" id="CAB4992875.1"/>
    </source>
</evidence>
<dbReference type="EMBL" id="CAEZYW010000152">
    <property type="protein sequence ID" value="CAB4745537.1"/>
    <property type="molecule type" value="Genomic_DNA"/>
</dbReference>
<name>A0A6J7NKQ4_9ZZZZ</name>
<protein>
    <submittedName>
        <fullName evidence="3">Unannotated protein</fullName>
    </submittedName>
</protein>
<dbReference type="PANTHER" id="PTHR33993">
    <property type="entry name" value="GLYOXALASE-RELATED"/>
    <property type="match status" value="1"/>
</dbReference>
<gene>
    <name evidence="2" type="ORF">UFOPK2786_01017</name>
    <name evidence="3" type="ORF">UFOPK3957_01103</name>
</gene>
<dbReference type="CDD" id="cd07247">
    <property type="entry name" value="SgaA_N_like"/>
    <property type="match status" value="2"/>
</dbReference>
<dbReference type="InterPro" id="IPR037523">
    <property type="entry name" value="VOC_core"/>
</dbReference>
<dbReference type="Pfam" id="PF00903">
    <property type="entry name" value="Glyoxalase"/>
    <property type="match status" value="1"/>
</dbReference>
<reference evidence="3" key="1">
    <citation type="submission" date="2020-05" db="EMBL/GenBank/DDBJ databases">
        <authorList>
            <person name="Chiriac C."/>
            <person name="Salcher M."/>
            <person name="Ghai R."/>
            <person name="Kavagutti S V."/>
        </authorList>
    </citation>
    <scope>NUCLEOTIDE SEQUENCE</scope>
</reference>
<dbReference type="AlphaFoldDB" id="A0A6J7NKQ4"/>
<sequence length="261" mass="28292">MRFPEGQFSWTDLMTPDPEQARAFYGGLFGWDAKDMQTPTGPPYTMFMLHGQVVAGLGLHPPGVHASGIPPAWTSYINVESLERTIARATNAGGAVVMDPMEISPEGRIAMIADPSGAAVGLWQAEEHRGLDLRDAPGAMSWNELQTRDLDRASRFYTAVFGWEWTEPGDNGYLVAILESKEGPDKSVAGAMTMPPAVPAQAPSNWSVYFEVADCDASTWLATELGGQAFLPPMEMGDMRFSGITDPSGAMFMLLSQPHPH</sequence>
<dbReference type="Gene3D" id="3.10.180.10">
    <property type="entry name" value="2,3-Dihydroxybiphenyl 1,2-Dioxygenase, domain 1"/>
    <property type="match status" value="2"/>
</dbReference>
<dbReference type="Pfam" id="PF18029">
    <property type="entry name" value="Glyoxalase_6"/>
    <property type="match status" value="1"/>
</dbReference>
<accession>A0A6J7NKQ4</accession>
<dbReference type="InterPro" id="IPR004360">
    <property type="entry name" value="Glyas_Fos-R_dOase_dom"/>
</dbReference>
<dbReference type="PANTHER" id="PTHR33993:SF14">
    <property type="entry name" value="GB|AAF24581.1"/>
    <property type="match status" value="1"/>
</dbReference>
<evidence type="ECO:0000313" key="2">
    <source>
        <dbReference type="EMBL" id="CAB4745537.1"/>
    </source>
</evidence>
<dbReference type="PROSITE" id="PS51819">
    <property type="entry name" value="VOC"/>
    <property type="match status" value="2"/>
</dbReference>
<dbReference type="InterPro" id="IPR041581">
    <property type="entry name" value="Glyoxalase_6"/>
</dbReference>
<dbReference type="InterPro" id="IPR029068">
    <property type="entry name" value="Glyas_Bleomycin-R_OHBP_Dase"/>
</dbReference>
<proteinExistence type="predicted"/>
<organism evidence="3">
    <name type="scientific">freshwater metagenome</name>
    <dbReference type="NCBI Taxonomy" id="449393"/>
    <lineage>
        <taxon>unclassified sequences</taxon>
        <taxon>metagenomes</taxon>
        <taxon>ecological metagenomes</taxon>
    </lineage>
</organism>
<evidence type="ECO:0000259" key="1">
    <source>
        <dbReference type="PROSITE" id="PS51819"/>
    </source>
</evidence>
<dbReference type="SUPFAM" id="SSF54593">
    <property type="entry name" value="Glyoxalase/Bleomycin resistance protein/Dihydroxybiphenyl dioxygenase"/>
    <property type="match status" value="2"/>
</dbReference>
<dbReference type="InterPro" id="IPR052164">
    <property type="entry name" value="Anthracycline_SecMetBiosynth"/>
</dbReference>